<organism evidence="1 2">
    <name type="scientific">Novosphingobium nitrogenifigens DSM 19370</name>
    <dbReference type="NCBI Taxonomy" id="983920"/>
    <lineage>
        <taxon>Bacteria</taxon>
        <taxon>Pseudomonadati</taxon>
        <taxon>Pseudomonadota</taxon>
        <taxon>Alphaproteobacteria</taxon>
        <taxon>Sphingomonadales</taxon>
        <taxon>Sphingomonadaceae</taxon>
        <taxon>Novosphingobium</taxon>
    </lineage>
</organism>
<dbReference type="EMBL" id="AEWJ01000058">
    <property type="protein sequence ID" value="EGD57610.1"/>
    <property type="molecule type" value="Genomic_DNA"/>
</dbReference>
<dbReference type="Proteomes" id="UP000004728">
    <property type="component" value="Unassembled WGS sequence"/>
</dbReference>
<evidence type="ECO:0000313" key="1">
    <source>
        <dbReference type="EMBL" id="EGD57610.1"/>
    </source>
</evidence>
<proteinExistence type="predicted"/>
<name>F1ZCS6_9SPHN</name>
<protein>
    <submittedName>
        <fullName evidence="1">Uncharacterized protein</fullName>
    </submittedName>
</protein>
<dbReference type="STRING" id="983920.Y88_1443"/>
<accession>F1ZCS6</accession>
<comment type="caution">
    <text evidence="1">The sequence shown here is derived from an EMBL/GenBank/DDBJ whole genome shotgun (WGS) entry which is preliminary data.</text>
</comment>
<keyword evidence="2" id="KW-1185">Reference proteome</keyword>
<reference evidence="1 2" key="1">
    <citation type="journal article" date="2012" name="J. Bacteriol.">
        <title>Draft Genome Sequence of Novosphingobium nitrogenifigens Y88T.</title>
        <authorList>
            <person name="Strabala T.J."/>
            <person name="Macdonald L."/>
            <person name="Liu V."/>
            <person name="Smit A.M."/>
        </authorList>
    </citation>
    <scope>NUCLEOTIDE SEQUENCE [LARGE SCALE GENOMIC DNA]</scope>
    <source>
        <strain evidence="1 2">DSM 19370</strain>
    </source>
</reference>
<sequence length="43" mass="4659">MIRLGPLQALIIRNGGKHFHFHDGGKTFGTHLTSKACGDALLE</sequence>
<evidence type="ECO:0000313" key="2">
    <source>
        <dbReference type="Proteomes" id="UP000004728"/>
    </source>
</evidence>
<gene>
    <name evidence="1" type="ORF">Y88_1443</name>
</gene>
<dbReference type="AlphaFoldDB" id="F1ZCS6"/>
<dbReference type="InParanoid" id="F1ZCS6"/>
<dbReference type="HOGENOM" id="CLU_3236797_0_0_5"/>